<evidence type="ECO:0000313" key="3">
    <source>
        <dbReference type="Proteomes" id="UP000323506"/>
    </source>
</evidence>
<keyword evidence="3" id="KW-1185">Reference proteome</keyword>
<dbReference type="PANTHER" id="PTHR33083:SF103">
    <property type="entry name" value="SENESCENCE REGULATOR"/>
    <property type="match status" value="1"/>
</dbReference>
<dbReference type="Pfam" id="PF04520">
    <property type="entry name" value="Senescence_reg"/>
    <property type="match status" value="2"/>
</dbReference>
<dbReference type="PANTHER" id="PTHR33083">
    <property type="entry name" value="EXPRESSED PROTEIN"/>
    <property type="match status" value="1"/>
</dbReference>
<dbReference type="InterPro" id="IPR007608">
    <property type="entry name" value="Senescence_reg_S40"/>
</dbReference>
<name>A0A5D2ETW5_GOSDA</name>
<dbReference type="AlphaFoldDB" id="A0A5D2ETW5"/>
<gene>
    <name evidence="2" type="ORF">ES288_A10G014300v1</name>
</gene>
<dbReference type="GO" id="GO:0010150">
    <property type="term" value="P:leaf senescence"/>
    <property type="evidence" value="ECO:0007669"/>
    <property type="project" value="UniProtKB-ARBA"/>
</dbReference>
<evidence type="ECO:0000256" key="1">
    <source>
        <dbReference type="ARBA" id="ARBA00034773"/>
    </source>
</evidence>
<proteinExistence type="inferred from homology"/>
<protein>
    <submittedName>
        <fullName evidence="2">Uncharacterized protein</fullName>
    </submittedName>
</protein>
<organism evidence="2 3">
    <name type="scientific">Gossypium darwinii</name>
    <name type="common">Darwin's cotton</name>
    <name type="synonym">Gossypium barbadense var. darwinii</name>
    <dbReference type="NCBI Taxonomy" id="34276"/>
    <lineage>
        <taxon>Eukaryota</taxon>
        <taxon>Viridiplantae</taxon>
        <taxon>Streptophyta</taxon>
        <taxon>Embryophyta</taxon>
        <taxon>Tracheophyta</taxon>
        <taxon>Spermatophyta</taxon>
        <taxon>Magnoliopsida</taxon>
        <taxon>eudicotyledons</taxon>
        <taxon>Gunneridae</taxon>
        <taxon>Pentapetalae</taxon>
        <taxon>rosids</taxon>
        <taxon>malvids</taxon>
        <taxon>Malvales</taxon>
        <taxon>Malvaceae</taxon>
        <taxon>Malvoideae</taxon>
        <taxon>Gossypium</taxon>
    </lineage>
</organism>
<comment type="similarity">
    <text evidence="1">Belongs to the senescence regulator S40 family.</text>
</comment>
<accession>A0A5D2ETW5</accession>
<reference evidence="2 3" key="1">
    <citation type="submission" date="2019-06" db="EMBL/GenBank/DDBJ databases">
        <title>WGS assembly of Gossypium darwinii.</title>
        <authorList>
            <person name="Chen Z.J."/>
            <person name="Sreedasyam A."/>
            <person name="Ando A."/>
            <person name="Song Q."/>
            <person name="De L."/>
            <person name="Hulse-Kemp A."/>
            <person name="Ding M."/>
            <person name="Ye W."/>
            <person name="Kirkbride R."/>
            <person name="Jenkins J."/>
            <person name="Plott C."/>
            <person name="Lovell J."/>
            <person name="Lin Y.-M."/>
            <person name="Vaughn R."/>
            <person name="Liu B."/>
            <person name="Li W."/>
            <person name="Simpson S."/>
            <person name="Scheffler B."/>
            <person name="Saski C."/>
            <person name="Grover C."/>
            <person name="Hu G."/>
            <person name="Conover J."/>
            <person name="Carlson J."/>
            <person name="Shu S."/>
            <person name="Boston L."/>
            <person name="Williams M."/>
            <person name="Peterson D."/>
            <person name="Mcgee K."/>
            <person name="Jones D."/>
            <person name="Wendel J."/>
            <person name="Stelly D."/>
            <person name="Grimwood J."/>
            <person name="Schmutz J."/>
        </authorList>
    </citation>
    <scope>NUCLEOTIDE SEQUENCE [LARGE SCALE GENOMIC DNA]</scope>
    <source>
        <strain evidence="2">1808015.09</strain>
    </source>
</reference>
<sequence>MADFDEKQVLWSCEKENEDSSPTQRMVKRVSNSTKVVSQQQSSAPVSIPDWSKIYGKHHANKDDDNNVCEGVGRKLKGRDLSKVRNAVLTKTGFLE</sequence>
<dbReference type="Proteomes" id="UP000323506">
    <property type="component" value="Chromosome A10"/>
</dbReference>
<dbReference type="EMBL" id="CM017697">
    <property type="protein sequence ID" value="TYG97145.1"/>
    <property type="molecule type" value="Genomic_DNA"/>
</dbReference>
<dbReference type="EMBL" id="CM017697">
    <property type="protein sequence ID" value="TYG97144.1"/>
    <property type="molecule type" value="Genomic_DNA"/>
</dbReference>
<evidence type="ECO:0000313" key="2">
    <source>
        <dbReference type="EMBL" id="TYG97144.1"/>
    </source>
</evidence>